<name>A0AAN7MYS6_MYCAM</name>
<sequence length="257" mass="29603">MPRNEGTKLLLHMHTDSMRDNRYKLQQVKFKLDIGRQFSRVVKHWTGLPSELVGSPLLKMLRIELDRIAKLTLLELMHQYMLEATQLKNSLAEAGLADTELNGNQQCVLAAKKAEGILGCIRQSIPSRTREVILPLCSALGRPHLGYCVQFWAPLYNKHMDILERVHQRATKMSKGWSISPGGCIEDRARLCSEVPRDGTRGKRHKLKHRSFPLNTRKHFFTVRVTKHWNRLPRELMESPPLGIFKSRLDMVLGNRL</sequence>
<evidence type="ECO:0000313" key="2">
    <source>
        <dbReference type="Proteomes" id="UP001333110"/>
    </source>
</evidence>
<dbReference type="AlphaFoldDB" id="A0AAN7MYS6"/>
<organism evidence="1 2">
    <name type="scientific">Mycteria americana</name>
    <name type="common">Wood stork</name>
    <dbReference type="NCBI Taxonomy" id="33587"/>
    <lineage>
        <taxon>Eukaryota</taxon>
        <taxon>Metazoa</taxon>
        <taxon>Chordata</taxon>
        <taxon>Craniata</taxon>
        <taxon>Vertebrata</taxon>
        <taxon>Euteleostomi</taxon>
        <taxon>Archelosauria</taxon>
        <taxon>Archosauria</taxon>
        <taxon>Dinosauria</taxon>
        <taxon>Saurischia</taxon>
        <taxon>Theropoda</taxon>
        <taxon>Coelurosauria</taxon>
        <taxon>Aves</taxon>
        <taxon>Neognathae</taxon>
        <taxon>Neoaves</taxon>
        <taxon>Aequornithes</taxon>
        <taxon>Ciconiiformes</taxon>
        <taxon>Ciconiidae</taxon>
        <taxon>Mycteria</taxon>
    </lineage>
</organism>
<keyword evidence="2" id="KW-1185">Reference proteome</keyword>
<proteinExistence type="predicted"/>
<protein>
    <submittedName>
        <fullName evidence="1">Uncharacterized protein</fullName>
    </submittedName>
</protein>
<accession>A0AAN7MYS6</accession>
<dbReference type="PANTHER" id="PTHR33332">
    <property type="entry name" value="REVERSE TRANSCRIPTASE DOMAIN-CONTAINING PROTEIN"/>
    <property type="match status" value="1"/>
</dbReference>
<dbReference type="Proteomes" id="UP001333110">
    <property type="component" value="Unassembled WGS sequence"/>
</dbReference>
<evidence type="ECO:0000313" key="1">
    <source>
        <dbReference type="EMBL" id="KAK4816120.1"/>
    </source>
</evidence>
<reference evidence="1 2" key="1">
    <citation type="journal article" date="2023" name="J. Hered.">
        <title>Chromosome-level genome of the wood stork (Mycteria americana) provides insight into avian chromosome evolution.</title>
        <authorList>
            <person name="Flamio R. Jr."/>
            <person name="Ramstad K.M."/>
        </authorList>
    </citation>
    <scope>NUCLEOTIDE SEQUENCE [LARGE SCALE GENOMIC DNA]</scope>
    <source>
        <strain evidence="1">JAX WOST 10</strain>
    </source>
</reference>
<comment type="caution">
    <text evidence="1">The sequence shown here is derived from an EMBL/GenBank/DDBJ whole genome shotgun (WGS) entry which is preliminary data.</text>
</comment>
<gene>
    <name evidence="1" type="ORF">QYF61_011356</name>
</gene>
<dbReference type="EMBL" id="JAUNZN010000009">
    <property type="protein sequence ID" value="KAK4816120.1"/>
    <property type="molecule type" value="Genomic_DNA"/>
</dbReference>